<comment type="caution">
    <text evidence="1">The sequence shown here is derived from an EMBL/GenBank/DDBJ whole genome shotgun (WGS) entry which is preliminary data.</text>
</comment>
<dbReference type="Gene3D" id="3.40.50.1240">
    <property type="entry name" value="Phosphoglycerate mutase-like"/>
    <property type="match status" value="1"/>
</dbReference>
<evidence type="ECO:0008006" key="3">
    <source>
        <dbReference type="Google" id="ProtNLM"/>
    </source>
</evidence>
<dbReference type="Pfam" id="PF00300">
    <property type="entry name" value="His_Phos_1"/>
    <property type="match status" value="1"/>
</dbReference>
<keyword evidence="2" id="KW-1185">Reference proteome</keyword>
<dbReference type="InterPro" id="IPR013078">
    <property type="entry name" value="His_Pase_superF_clade-1"/>
</dbReference>
<evidence type="ECO:0000313" key="1">
    <source>
        <dbReference type="EMBL" id="GIJ56178.1"/>
    </source>
</evidence>
<proteinExistence type="predicted"/>
<dbReference type="EMBL" id="BOPG01000023">
    <property type="protein sequence ID" value="GIJ56178.1"/>
    <property type="molecule type" value="Genomic_DNA"/>
</dbReference>
<dbReference type="SUPFAM" id="SSF53254">
    <property type="entry name" value="Phosphoglycerate mutase-like"/>
    <property type="match status" value="1"/>
</dbReference>
<protein>
    <recommendedName>
        <fullName evidence="3">Phosphoglycerate mutase</fullName>
    </recommendedName>
</protein>
<dbReference type="InterPro" id="IPR029033">
    <property type="entry name" value="His_PPase_superfam"/>
</dbReference>
<accession>A0A8J3Z4K4</accession>
<dbReference type="Proteomes" id="UP000612585">
    <property type="component" value="Unassembled WGS sequence"/>
</dbReference>
<evidence type="ECO:0000313" key="2">
    <source>
        <dbReference type="Proteomes" id="UP000612585"/>
    </source>
</evidence>
<dbReference type="AlphaFoldDB" id="A0A8J3Z4K4"/>
<reference evidence="1" key="1">
    <citation type="submission" date="2021-01" db="EMBL/GenBank/DDBJ databases">
        <title>Whole genome shotgun sequence of Virgisporangium aurantiacum NBRC 16421.</title>
        <authorList>
            <person name="Komaki H."/>
            <person name="Tamura T."/>
        </authorList>
    </citation>
    <scope>NUCLEOTIDE SEQUENCE</scope>
    <source>
        <strain evidence="1">NBRC 16421</strain>
    </source>
</reference>
<gene>
    <name evidence="1" type="ORF">Vau01_036940</name>
</gene>
<sequence length="137" mass="15346">MLVSCQEPKARQTLEPAGHVFTDARFNEVARNEPYHGDFRARRSAYLAGADHPGWEPREQVAARFDAGISHWHLRAATRPLVVATHGMAMTLWLADAINLADPPGFWDDIRLPDLFEVNLASRTADRVVSTLLFQSP</sequence>
<name>A0A8J3Z4K4_9ACTN</name>
<organism evidence="1 2">
    <name type="scientific">Virgisporangium aurantiacum</name>
    <dbReference type="NCBI Taxonomy" id="175570"/>
    <lineage>
        <taxon>Bacteria</taxon>
        <taxon>Bacillati</taxon>
        <taxon>Actinomycetota</taxon>
        <taxon>Actinomycetes</taxon>
        <taxon>Micromonosporales</taxon>
        <taxon>Micromonosporaceae</taxon>
        <taxon>Virgisporangium</taxon>
    </lineage>
</organism>